<feature type="transmembrane region" description="Helical" evidence="7">
    <location>
        <begin position="162"/>
        <end position="182"/>
    </location>
</feature>
<keyword evidence="2 7" id="KW-0813">Transport</keyword>
<keyword evidence="3" id="KW-1003">Cell membrane</keyword>
<comment type="subcellular location">
    <subcellularLocation>
        <location evidence="1 7">Cell membrane</location>
        <topology evidence="1 7">Multi-pass membrane protein</topology>
    </subcellularLocation>
</comment>
<keyword evidence="4 7" id="KW-0812">Transmembrane</keyword>
<dbReference type="InterPro" id="IPR035906">
    <property type="entry name" value="MetI-like_sf"/>
</dbReference>
<feature type="transmembrane region" description="Helical" evidence="7">
    <location>
        <begin position="203"/>
        <end position="225"/>
    </location>
</feature>
<evidence type="ECO:0000256" key="4">
    <source>
        <dbReference type="ARBA" id="ARBA00022692"/>
    </source>
</evidence>
<evidence type="ECO:0000313" key="10">
    <source>
        <dbReference type="Proteomes" id="UP000274920"/>
    </source>
</evidence>
<evidence type="ECO:0000256" key="6">
    <source>
        <dbReference type="ARBA" id="ARBA00023136"/>
    </source>
</evidence>
<feature type="transmembrane region" description="Helical" evidence="7">
    <location>
        <begin position="130"/>
        <end position="150"/>
    </location>
</feature>
<protein>
    <submittedName>
        <fullName evidence="9">Carbohydrate ABC transporter permease</fullName>
    </submittedName>
</protein>
<dbReference type="CDD" id="cd06261">
    <property type="entry name" value="TM_PBP2"/>
    <property type="match status" value="1"/>
</dbReference>
<evidence type="ECO:0000256" key="5">
    <source>
        <dbReference type="ARBA" id="ARBA00022989"/>
    </source>
</evidence>
<dbReference type="GO" id="GO:0005886">
    <property type="term" value="C:plasma membrane"/>
    <property type="evidence" value="ECO:0007669"/>
    <property type="project" value="UniProtKB-SubCell"/>
</dbReference>
<evidence type="ECO:0000256" key="2">
    <source>
        <dbReference type="ARBA" id="ARBA00022448"/>
    </source>
</evidence>
<dbReference type="Pfam" id="PF00528">
    <property type="entry name" value="BPD_transp_1"/>
    <property type="match status" value="1"/>
</dbReference>
<reference evidence="9" key="1">
    <citation type="submission" date="2018-10" db="EMBL/GenBank/DDBJ databases">
        <title>Schaedlerella arabinophila gen. nov. sp. nov., isolated from the mouse intestinal tract and comparative analysis with the genome of the closely related altered Schaedler flora strain ASF502.</title>
        <authorList>
            <person name="Miyake S."/>
            <person name="Soh M."/>
            <person name="Seedorf H."/>
        </authorList>
    </citation>
    <scope>NUCLEOTIDE SEQUENCE [LARGE SCALE GENOMIC DNA]</scope>
    <source>
        <strain evidence="9">DSM 106076</strain>
    </source>
</reference>
<evidence type="ECO:0000313" key="9">
    <source>
        <dbReference type="EMBL" id="RRK33383.1"/>
    </source>
</evidence>
<keyword evidence="5 7" id="KW-1133">Transmembrane helix</keyword>
<evidence type="ECO:0000259" key="8">
    <source>
        <dbReference type="PROSITE" id="PS50928"/>
    </source>
</evidence>
<dbReference type="PROSITE" id="PS50928">
    <property type="entry name" value="ABC_TM1"/>
    <property type="match status" value="1"/>
</dbReference>
<keyword evidence="6 7" id="KW-0472">Membrane</keyword>
<gene>
    <name evidence="9" type="ORF">EBB54_20065</name>
</gene>
<sequence length="304" mass="33807">MKEKWPDLSGKRKNRAGKWAVRIILCVFAAIMVLPLLMLCADSLMGRRELIETCGAVLAGQGERAGFRLFPNYPTLRAYVRLLLDSPEYFTAFWNAMLQTVGVLAGQLLAAVPAAWAFAQFRFPGKKMLWFLYMLLMILPFQVTMVSGYLVLSGAHLLDTHWAVILPGIFSTLPVFILQKTFAGLPKEVLEAARLDGAGNVRIFLDIGIPLGMPGIFSILILGFLEYWNAIEQPMTYLKTEALWPLSLYLPRMIQAEMASAFAASIVTLLPAVLLFFAGQENLEQGIVASGMGRAVKSKNREDW</sequence>
<evidence type="ECO:0000256" key="3">
    <source>
        <dbReference type="ARBA" id="ARBA00022475"/>
    </source>
</evidence>
<accession>A0A3R8R6V7</accession>
<dbReference type="SUPFAM" id="SSF161098">
    <property type="entry name" value="MetI-like"/>
    <property type="match status" value="1"/>
</dbReference>
<dbReference type="GO" id="GO:0055085">
    <property type="term" value="P:transmembrane transport"/>
    <property type="evidence" value="ECO:0007669"/>
    <property type="project" value="InterPro"/>
</dbReference>
<dbReference type="PANTHER" id="PTHR43744:SF8">
    <property type="entry name" value="SN-GLYCEROL-3-PHOSPHATE TRANSPORT SYSTEM PERMEASE PROTEIN UGPE"/>
    <property type="match status" value="1"/>
</dbReference>
<dbReference type="PANTHER" id="PTHR43744">
    <property type="entry name" value="ABC TRANSPORTER PERMEASE PROTEIN MG189-RELATED-RELATED"/>
    <property type="match status" value="1"/>
</dbReference>
<organism evidence="9 10">
    <name type="scientific">Schaedlerella arabinosiphila</name>
    <dbReference type="NCBI Taxonomy" id="2044587"/>
    <lineage>
        <taxon>Bacteria</taxon>
        <taxon>Bacillati</taxon>
        <taxon>Bacillota</taxon>
        <taxon>Clostridia</taxon>
        <taxon>Lachnospirales</taxon>
        <taxon>Lachnospiraceae</taxon>
        <taxon>Schaedlerella</taxon>
    </lineage>
</organism>
<dbReference type="EMBL" id="RHJS01000002">
    <property type="protein sequence ID" value="RRK33383.1"/>
    <property type="molecule type" value="Genomic_DNA"/>
</dbReference>
<dbReference type="InterPro" id="IPR000515">
    <property type="entry name" value="MetI-like"/>
</dbReference>
<name>A0A3R8R6V7_9FIRM</name>
<feature type="domain" description="ABC transmembrane type-1" evidence="8">
    <location>
        <begin position="93"/>
        <end position="279"/>
    </location>
</feature>
<keyword evidence="10" id="KW-1185">Reference proteome</keyword>
<proteinExistence type="inferred from homology"/>
<dbReference type="Proteomes" id="UP000274920">
    <property type="component" value="Unassembled WGS sequence"/>
</dbReference>
<feature type="transmembrane region" description="Helical" evidence="7">
    <location>
        <begin position="258"/>
        <end position="278"/>
    </location>
</feature>
<comment type="similarity">
    <text evidence="7">Belongs to the binding-protein-dependent transport system permease family.</text>
</comment>
<feature type="transmembrane region" description="Helical" evidence="7">
    <location>
        <begin position="92"/>
        <end position="118"/>
    </location>
</feature>
<evidence type="ECO:0000256" key="7">
    <source>
        <dbReference type="RuleBase" id="RU363032"/>
    </source>
</evidence>
<dbReference type="AlphaFoldDB" id="A0A3R8R6V7"/>
<feature type="transmembrane region" description="Helical" evidence="7">
    <location>
        <begin position="20"/>
        <end position="39"/>
    </location>
</feature>
<dbReference type="Gene3D" id="1.10.3720.10">
    <property type="entry name" value="MetI-like"/>
    <property type="match status" value="1"/>
</dbReference>
<evidence type="ECO:0000256" key="1">
    <source>
        <dbReference type="ARBA" id="ARBA00004651"/>
    </source>
</evidence>
<comment type="caution">
    <text evidence="9">The sequence shown here is derived from an EMBL/GenBank/DDBJ whole genome shotgun (WGS) entry which is preliminary data.</text>
</comment>